<feature type="compositionally biased region" description="Polar residues" evidence="4">
    <location>
        <begin position="407"/>
        <end position="426"/>
    </location>
</feature>
<keyword evidence="6" id="KW-1185">Reference proteome</keyword>
<feature type="compositionally biased region" description="Basic residues" evidence="4">
    <location>
        <begin position="1"/>
        <end position="12"/>
    </location>
</feature>
<feature type="region of interest" description="Disordered" evidence="4">
    <location>
        <begin position="486"/>
        <end position="508"/>
    </location>
</feature>
<gene>
    <name evidence="5" type="ORF">AMTR_s00204p00028740</name>
</gene>
<dbReference type="PANTHER" id="PTHR31580">
    <property type="entry name" value="FILAMENT-LIKE PLANT PROTEIN 4"/>
    <property type="match status" value="1"/>
</dbReference>
<feature type="coiled-coil region" evidence="3">
    <location>
        <begin position="725"/>
        <end position="890"/>
    </location>
</feature>
<protein>
    <recommendedName>
        <fullName evidence="7">Filament-like plant protein 4</fullName>
    </recommendedName>
</protein>
<dbReference type="EMBL" id="KI394301">
    <property type="protein sequence ID" value="ERN04083.1"/>
    <property type="molecule type" value="Genomic_DNA"/>
</dbReference>
<dbReference type="HOGENOM" id="CLU_008957_0_0_1"/>
<dbReference type="Proteomes" id="UP000017836">
    <property type="component" value="Unassembled WGS sequence"/>
</dbReference>
<feature type="compositionally biased region" description="Low complexity" evidence="4">
    <location>
        <begin position="15"/>
        <end position="25"/>
    </location>
</feature>
<dbReference type="OMA" id="AQKSNGM"/>
<dbReference type="PANTHER" id="PTHR31580:SF4">
    <property type="entry name" value="FILAMENT-LIKE PLANT PROTEIN 6"/>
    <property type="match status" value="1"/>
</dbReference>
<dbReference type="eggNOG" id="ENOG502QU34">
    <property type="taxonomic scope" value="Eukaryota"/>
</dbReference>
<evidence type="ECO:0000313" key="5">
    <source>
        <dbReference type="EMBL" id="ERN04083.1"/>
    </source>
</evidence>
<name>W1P822_AMBTC</name>
<feature type="coiled-coil region" evidence="3">
    <location>
        <begin position="56"/>
        <end position="242"/>
    </location>
</feature>
<evidence type="ECO:0000256" key="4">
    <source>
        <dbReference type="SAM" id="MobiDB-lite"/>
    </source>
</evidence>
<feature type="region of interest" description="Disordered" evidence="4">
    <location>
        <begin position="1"/>
        <end position="44"/>
    </location>
</feature>
<evidence type="ECO:0008006" key="7">
    <source>
        <dbReference type="Google" id="ProtNLM"/>
    </source>
</evidence>
<proteinExistence type="inferred from homology"/>
<dbReference type="STRING" id="13333.W1P822"/>
<dbReference type="Pfam" id="PF05911">
    <property type="entry name" value="FPP"/>
    <property type="match status" value="1"/>
</dbReference>
<feature type="compositionally biased region" description="Polar residues" evidence="4">
    <location>
        <begin position="495"/>
        <end position="508"/>
    </location>
</feature>
<comment type="similarity">
    <text evidence="1">Belongs to the FPP family.</text>
</comment>
<feature type="region of interest" description="Disordered" evidence="4">
    <location>
        <begin position="958"/>
        <end position="1015"/>
    </location>
</feature>
<evidence type="ECO:0000256" key="2">
    <source>
        <dbReference type="ARBA" id="ARBA00023054"/>
    </source>
</evidence>
<evidence type="ECO:0000256" key="3">
    <source>
        <dbReference type="SAM" id="Coils"/>
    </source>
</evidence>
<feature type="compositionally biased region" description="Polar residues" evidence="4">
    <location>
        <begin position="958"/>
        <end position="973"/>
    </location>
</feature>
<dbReference type="AlphaFoldDB" id="W1P822"/>
<evidence type="ECO:0000256" key="1">
    <source>
        <dbReference type="ARBA" id="ARBA00005921"/>
    </source>
</evidence>
<sequence>MDRRGWPWRKKSSDKSSSVTDSAAAPVANSSENHGDEDTSKKVNYVKIPEETYNQLTEAEEQVKVLNEKLASTVSEVTTKENLVKQHAKVAEEAVSGWEKAEAEALTLKQQLELLTLEKLTSDDRAAHLDSALKECMRQIRQVKEDNEQKLHEIITTKTRQWEKIKSELDARIVGLEQELLRASAENNTLTRSLQERAGMLMKINEEKTQAEAEIKVLQVNIQSYEREINSLKYELNIVAKELEIRNEEKNMGLRSAEVANKQHLEGVKKIAKLEAECQRLRGLVRKKLPGPAALAQMKLEVDNLGRDYGESKLRRSPVKNSSPHLAPVTEFALDHAQHGHKETEFLTARLLAMEEETKMLKEALSKRNSELQAARNMCAKTASKLQSMEAQVQALNHKKNPMNTEVSMEGSMSQNTNSNPPSLASMSEDGIDDETSCAESWASALISELSQFKREKDMDKGNKELQIELIDDFLEMEKLASTQVSSVEKELQTETDQNNPKPDTNDWSLSQLRERIAMIFESRANGTGMEKILENIRCVLKEFQNNLPRHNSGGCLSDGSLSTDAASQTIGETLEIGNCPPLCDSKPCTSTLESEFTDAISKIQTFVESLGKEASRIWKERLDNVNGLSKSIEDFSISVNEVLSGRMDVKEFIFDLSHIMAEAGVFFFEMLNKISFEGESNDVAAGKLGSKEDKVAEMGLSGERCLSDSTLSSQSCLGSGALQEEMVDKLHKHLEEEIEQLKSEKDIMARDFVMCNENLEHTKAQLVETEQLLSELKLELESCQNSKSLVETQLKCMAESYRTLELRAKEVEDEVKLLRENAEALNSELQEEKRICEEAVTKCMDLQEQIQRNEECAVCSSCPTEQYVKAKQEKEIAAAAEKLAECQETIFLLGRQLKALRSSPNELTGSPFSENEHHSQNVMEQDSVDLTQVAMEDSPSDVPRIEFVSRLDPYTIPQFSSDTEASPLSRSPINPKRPKHRPTRSSSSSSSSVPTPEKNTRGFSRFFSRGKVNH</sequence>
<feature type="region of interest" description="Disordered" evidence="4">
    <location>
        <begin position="407"/>
        <end position="431"/>
    </location>
</feature>
<reference evidence="6" key="1">
    <citation type="journal article" date="2013" name="Science">
        <title>The Amborella genome and the evolution of flowering plants.</title>
        <authorList>
            <consortium name="Amborella Genome Project"/>
        </authorList>
    </citation>
    <scope>NUCLEOTIDE SEQUENCE [LARGE SCALE GENOMIC DNA]</scope>
</reference>
<dbReference type="Gramene" id="ERN04083">
    <property type="protein sequence ID" value="ERN04083"/>
    <property type="gene ID" value="AMTR_s00204p00028740"/>
</dbReference>
<keyword evidence="2 3" id="KW-0175">Coiled coil</keyword>
<organism evidence="5 6">
    <name type="scientific">Amborella trichopoda</name>
    <dbReference type="NCBI Taxonomy" id="13333"/>
    <lineage>
        <taxon>Eukaryota</taxon>
        <taxon>Viridiplantae</taxon>
        <taxon>Streptophyta</taxon>
        <taxon>Embryophyta</taxon>
        <taxon>Tracheophyta</taxon>
        <taxon>Spermatophyta</taxon>
        <taxon>Magnoliopsida</taxon>
        <taxon>Amborellales</taxon>
        <taxon>Amborellaceae</taxon>
        <taxon>Amborella</taxon>
    </lineage>
</organism>
<dbReference type="InterPro" id="IPR008587">
    <property type="entry name" value="FPP_plant"/>
</dbReference>
<accession>W1P822</accession>
<evidence type="ECO:0000313" key="6">
    <source>
        <dbReference type="Proteomes" id="UP000017836"/>
    </source>
</evidence>
<feature type="coiled-coil region" evidence="3">
    <location>
        <begin position="372"/>
        <end position="399"/>
    </location>
</feature>